<organism evidence="2 3">
    <name type="scientific">Actinokineospora soli</name>
    <dbReference type="NCBI Taxonomy" id="1048753"/>
    <lineage>
        <taxon>Bacteria</taxon>
        <taxon>Bacillati</taxon>
        <taxon>Actinomycetota</taxon>
        <taxon>Actinomycetes</taxon>
        <taxon>Pseudonocardiales</taxon>
        <taxon>Pseudonocardiaceae</taxon>
        <taxon>Actinokineospora</taxon>
    </lineage>
</organism>
<accession>A0ABW2TKP1</accession>
<dbReference type="Proteomes" id="UP001596512">
    <property type="component" value="Unassembled WGS sequence"/>
</dbReference>
<dbReference type="NCBIfam" id="NF046119">
    <property type="entry name" value="memb_SCO4225"/>
    <property type="match status" value="1"/>
</dbReference>
<keyword evidence="1" id="KW-0812">Transmembrane</keyword>
<keyword evidence="1" id="KW-0472">Membrane</keyword>
<reference evidence="3" key="1">
    <citation type="journal article" date="2019" name="Int. J. Syst. Evol. Microbiol.">
        <title>The Global Catalogue of Microorganisms (GCM) 10K type strain sequencing project: providing services to taxonomists for standard genome sequencing and annotation.</title>
        <authorList>
            <consortium name="The Broad Institute Genomics Platform"/>
            <consortium name="The Broad Institute Genome Sequencing Center for Infectious Disease"/>
            <person name="Wu L."/>
            <person name="Ma J."/>
        </authorList>
    </citation>
    <scope>NUCLEOTIDE SEQUENCE [LARGE SCALE GENOMIC DNA]</scope>
    <source>
        <strain evidence="3">JCM 17695</strain>
    </source>
</reference>
<keyword evidence="3" id="KW-1185">Reference proteome</keyword>
<dbReference type="InterPro" id="IPR057702">
    <property type="entry name" value="DUF7942"/>
</dbReference>
<comment type="caution">
    <text evidence="2">The sequence shown here is derived from an EMBL/GenBank/DDBJ whole genome shotgun (WGS) entry which is preliminary data.</text>
</comment>
<evidence type="ECO:0000256" key="1">
    <source>
        <dbReference type="SAM" id="Phobius"/>
    </source>
</evidence>
<sequence length="100" mass="10578">MSEPTRMSLPARIALIYLALVYTVYLLVIVVMAVDEPIGASFMPIWAFLAALPGSALVMPLGDSAGPAVAIIGLVLVPPAQALVIYWIARAVDRGRRSTG</sequence>
<name>A0ABW2TKP1_9PSEU</name>
<proteinExistence type="predicted"/>
<evidence type="ECO:0000313" key="3">
    <source>
        <dbReference type="Proteomes" id="UP001596512"/>
    </source>
</evidence>
<keyword evidence="1" id="KW-1133">Transmembrane helix</keyword>
<feature type="transmembrane region" description="Helical" evidence="1">
    <location>
        <begin position="12"/>
        <end position="33"/>
    </location>
</feature>
<protein>
    <submittedName>
        <fullName evidence="2">SCO4225 family membrane protein</fullName>
    </submittedName>
</protein>
<dbReference type="EMBL" id="JBHTEY010000004">
    <property type="protein sequence ID" value="MFC7613600.1"/>
    <property type="molecule type" value="Genomic_DNA"/>
</dbReference>
<feature type="transmembrane region" description="Helical" evidence="1">
    <location>
        <begin position="68"/>
        <end position="89"/>
    </location>
</feature>
<dbReference type="Pfam" id="PF25637">
    <property type="entry name" value="DUF7942"/>
    <property type="match status" value="1"/>
</dbReference>
<gene>
    <name evidence="2" type="ORF">ACFQV2_08280</name>
</gene>
<evidence type="ECO:0000313" key="2">
    <source>
        <dbReference type="EMBL" id="MFC7613600.1"/>
    </source>
</evidence>